<dbReference type="Proteomes" id="UP000231279">
    <property type="component" value="Unassembled WGS sequence"/>
</dbReference>
<evidence type="ECO:0000259" key="1">
    <source>
        <dbReference type="Pfam" id="PF12776"/>
    </source>
</evidence>
<evidence type="ECO:0000313" key="2">
    <source>
        <dbReference type="EMBL" id="PIN22576.1"/>
    </source>
</evidence>
<dbReference type="EMBL" id="NKXS01000732">
    <property type="protein sequence ID" value="PIN22576.1"/>
    <property type="molecule type" value="Genomic_DNA"/>
</dbReference>
<sequence>MLEWIHQENMRADLVLMKRFCTKKEYNELVDALVDMANARTFKAGRGFKPGYFTHAERVIASSLSNSGLKARPHIASKMKILKKHINVVHELITSPNSSGFEYDANIGFVIAEKPIWDAYLEDRATGQDVDTPFDVIKELDVEIRTTEKEITYEDLGNELDPTMSFDHCLITGINSKAISKKKRKRKGHVSRSVDEIIFEFIKDSTNMLASNIETSSMRLGMTIEDEIINDLKRKLN</sequence>
<accession>A0A2G9HYI8</accession>
<name>A0A2G9HYI8_9LAMI</name>
<dbReference type="PANTHER" id="PTHR46250">
    <property type="entry name" value="MYB/SANT-LIKE DNA-BINDING DOMAIN PROTEIN-RELATED"/>
    <property type="match status" value="1"/>
</dbReference>
<reference evidence="3" key="1">
    <citation type="journal article" date="2018" name="Gigascience">
        <title>Genome assembly of the Pink Ipe (Handroanthus impetiginosus, Bignoniaceae), a highly valued, ecologically keystone Neotropical timber forest tree.</title>
        <authorList>
            <person name="Silva-Junior O.B."/>
            <person name="Grattapaglia D."/>
            <person name="Novaes E."/>
            <person name="Collevatti R.G."/>
        </authorList>
    </citation>
    <scope>NUCLEOTIDE SEQUENCE [LARGE SCALE GENOMIC DNA]</scope>
    <source>
        <strain evidence="3">cv. UFG-1</strain>
    </source>
</reference>
<dbReference type="Pfam" id="PF12776">
    <property type="entry name" value="Myb_DNA-bind_3"/>
    <property type="match status" value="1"/>
</dbReference>
<gene>
    <name evidence="2" type="ORF">CDL12_04729</name>
</gene>
<organism evidence="2 3">
    <name type="scientific">Handroanthus impetiginosus</name>
    <dbReference type="NCBI Taxonomy" id="429701"/>
    <lineage>
        <taxon>Eukaryota</taxon>
        <taxon>Viridiplantae</taxon>
        <taxon>Streptophyta</taxon>
        <taxon>Embryophyta</taxon>
        <taxon>Tracheophyta</taxon>
        <taxon>Spermatophyta</taxon>
        <taxon>Magnoliopsida</taxon>
        <taxon>eudicotyledons</taxon>
        <taxon>Gunneridae</taxon>
        <taxon>Pentapetalae</taxon>
        <taxon>asterids</taxon>
        <taxon>lamiids</taxon>
        <taxon>Lamiales</taxon>
        <taxon>Bignoniaceae</taxon>
        <taxon>Crescentiina</taxon>
        <taxon>Tabebuia alliance</taxon>
        <taxon>Handroanthus</taxon>
    </lineage>
</organism>
<protein>
    <recommendedName>
        <fullName evidence="1">Myb/SANT-like domain-containing protein</fullName>
    </recommendedName>
</protein>
<dbReference type="InterPro" id="IPR024752">
    <property type="entry name" value="Myb/SANT-like_dom"/>
</dbReference>
<dbReference type="STRING" id="429701.A0A2G9HYI8"/>
<dbReference type="OrthoDB" id="618098at2759"/>
<evidence type="ECO:0000313" key="3">
    <source>
        <dbReference type="Proteomes" id="UP000231279"/>
    </source>
</evidence>
<comment type="caution">
    <text evidence="2">The sequence shown here is derived from an EMBL/GenBank/DDBJ whole genome shotgun (WGS) entry which is preliminary data.</text>
</comment>
<dbReference type="PANTHER" id="PTHR46250:SF17">
    <property type="entry name" value="MYB_SANT-LIKE DOMAIN-CONTAINING PROTEIN"/>
    <property type="match status" value="1"/>
</dbReference>
<proteinExistence type="predicted"/>
<feature type="domain" description="Myb/SANT-like" evidence="1">
    <location>
        <begin position="24"/>
        <end position="120"/>
    </location>
</feature>
<keyword evidence="3" id="KW-1185">Reference proteome</keyword>
<dbReference type="AlphaFoldDB" id="A0A2G9HYI8"/>